<gene>
    <name evidence="1" type="ORF">IPOD504_LOCUS14685</name>
</gene>
<dbReference type="InterPro" id="IPR038606">
    <property type="entry name" value="To_sf"/>
</dbReference>
<dbReference type="Gene3D" id="3.15.10.30">
    <property type="entry name" value="Haemolymph juvenile hormone binding protein"/>
    <property type="match status" value="1"/>
</dbReference>
<dbReference type="Pfam" id="PF06585">
    <property type="entry name" value="JHBP"/>
    <property type="match status" value="1"/>
</dbReference>
<organism evidence="1 2">
    <name type="scientific">Iphiclides podalirius</name>
    <name type="common">scarce swallowtail</name>
    <dbReference type="NCBI Taxonomy" id="110791"/>
    <lineage>
        <taxon>Eukaryota</taxon>
        <taxon>Metazoa</taxon>
        <taxon>Ecdysozoa</taxon>
        <taxon>Arthropoda</taxon>
        <taxon>Hexapoda</taxon>
        <taxon>Insecta</taxon>
        <taxon>Pterygota</taxon>
        <taxon>Neoptera</taxon>
        <taxon>Endopterygota</taxon>
        <taxon>Lepidoptera</taxon>
        <taxon>Glossata</taxon>
        <taxon>Ditrysia</taxon>
        <taxon>Papilionoidea</taxon>
        <taxon>Papilionidae</taxon>
        <taxon>Papilioninae</taxon>
        <taxon>Iphiclides</taxon>
    </lineage>
</organism>
<dbReference type="EMBL" id="OW152817">
    <property type="protein sequence ID" value="CAH2069009.1"/>
    <property type="molecule type" value="Genomic_DNA"/>
</dbReference>
<dbReference type="InterPro" id="IPR010562">
    <property type="entry name" value="Haemolymph_juvenile_hormone-bd"/>
</dbReference>
<proteinExistence type="predicted"/>
<evidence type="ECO:0000313" key="1">
    <source>
        <dbReference type="EMBL" id="CAH2069009.1"/>
    </source>
</evidence>
<keyword evidence="2" id="KW-1185">Reference proteome</keyword>
<name>A0ABN8IZE2_9NEOP</name>
<protein>
    <submittedName>
        <fullName evidence="1">Uncharacterized protein</fullName>
    </submittedName>
</protein>
<feature type="non-terminal residue" evidence="1">
    <location>
        <position position="1"/>
    </location>
</feature>
<evidence type="ECO:0000313" key="2">
    <source>
        <dbReference type="Proteomes" id="UP000837857"/>
    </source>
</evidence>
<sequence length="201" mass="21486">MLASANALPALSEDELRQQRLVTDIIVGVIKDVSDSIVEAGLDPVIIDESDFSFALSEPEIFSAEGSVKDFKFYGLSNIAINRINFSILSTRLTFDISLPRIGLRVGSSSFAISTFGSEFEVKASGSVAVIQPRLVGDVRASVGVISGISIRSLSLSFSLGGIESDVELSLFDRDISAEVNDFLGNTVPNTLKENAVCKSF</sequence>
<dbReference type="PANTHER" id="PTHR20993:SF0">
    <property type="entry name" value="GH07914P"/>
    <property type="match status" value="1"/>
</dbReference>
<reference evidence="1" key="1">
    <citation type="submission" date="2022-03" db="EMBL/GenBank/DDBJ databases">
        <authorList>
            <person name="Martin H S."/>
        </authorList>
    </citation>
    <scope>NUCLEOTIDE SEQUENCE</scope>
</reference>
<dbReference type="PANTHER" id="PTHR20993">
    <property type="entry name" value="GH07914P"/>
    <property type="match status" value="1"/>
</dbReference>
<accession>A0ABN8IZE2</accession>
<dbReference type="Proteomes" id="UP000837857">
    <property type="component" value="Chromosome 5"/>
</dbReference>